<keyword evidence="2" id="KW-1185">Reference proteome</keyword>
<dbReference type="AlphaFoldDB" id="A0A6A6VGX9"/>
<sequence>MALSFSAPARGEMAMKPSFKHKTLLQMDAPTRRSLTCIQHYIACDEFGIQYRAGIERDDLGSYDDPDDFKDDLVCLQTRGRQESSRTGSGTTV</sequence>
<organism evidence="1 2">
    <name type="scientific">Sporormia fimetaria CBS 119925</name>
    <dbReference type="NCBI Taxonomy" id="1340428"/>
    <lineage>
        <taxon>Eukaryota</taxon>
        <taxon>Fungi</taxon>
        <taxon>Dikarya</taxon>
        <taxon>Ascomycota</taxon>
        <taxon>Pezizomycotina</taxon>
        <taxon>Dothideomycetes</taxon>
        <taxon>Pleosporomycetidae</taxon>
        <taxon>Pleosporales</taxon>
        <taxon>Sporormiaceae</taxon>
        <taxon>Sporormia</taxon>
    </lineage>
</organism>
<reference evidence="1" key="1">
    <citation type="journal article" date="2020" name="Stud. Mycol.">
        <title>101 Dothideomycetes genomes: a test case for predicting lifestyles and emergence of pathogens.</title>
        <authorList>
            <person name="Haridas S."/>
            <person name="Albert R."/>
            <person name="Binder M."/>
            <person name="Bloem J."/>
            <person name="Labutti K."/>
            <person name="Salamov A."/>
            <person name="Andreopoulos B."/>
            <person name="Baker S."/>
            <person name="Barry K."/>
            <person name="Bills G."/>
            <person name="Bluhm B."/>
            <person name="Cannon C."/>
            <person name="Castanera R."/>
            <person name="Culley D."/>
            <person name="Daum C."/>
            <person name="Ezra D."/>
            <person name="Gonzalez J."/>
            <person name="Henrissat B."/>
            <person name="Kuo A."/>
            <person name="Liang C."/>
            <person name="Lipzen A."/>
            <person name="Lutzoni F."/>
            <person name="Magnuson J."/>
            <person name="Mondo S."/>
            <person name="Nolan M."/>
            <person name="Ohm R."/>
            <person name="Pangilinan J."/>
            <person name="Park H.-J."/>
            <person name="Ramirez L."/>
            <person name="Alfaro M."/>
            <person name="Sun H."/>
            <person name="Tritt A."/>
            <person name="Yoshinaga Y."/>
            <person name="Zwiers L.-H."/>
            <person name="Turgeon B."/>
            <person name="Goodwin S."/>
            <person name="Spatafora J."/>
            <person name="Crous P."/>
            <person name="Grigoriev I."/>
        </authorList>
    </citation>
    <scope>NUCLEOTIDE SEQUENCE</scope>
    <source>
        <strain evidence="1">CBS 119925</strain>
    </source>
</reference>
<protein>
    <submittedName>
        <fullName evidence="1">Uncharacterized protein</fullName>
    </submittedName>
</protein>
<gene>
    <name evidence="1" type="ORF">M011DRAFT_485647</name>
</gene>
<name>A0A6A6VGX9_9PLEO</name>
<accession>A0A6A6VGX9</accession>
<evidence type="ECO:0000313" key="1">
    <source>
        <dbReference type="EMBL" id="KAF2748357.1"/>
    </source>
</evidence>
<dbReference type="Proteomes" id="UP000799440">
    <property type="component" value="Unassembled WGS sequence"/>
</dbReference>
<evidence type="ECO:0000313" key="2">
    <source>
        <dbReference type="Proteomes" id="UP000799440"/>
    </source>
</evidence>
<dbReference type="EMBL" id="MU006569">
    <property type="protein sequence ID" value="KAF2748357.1"/>
    <property type="molecule type" value="Genomic_DNA"/>
</dbReference>
<dbReference type="OrthoDB" id="5342093at2759"/>
<proteinExistence type="predicted"/>